<dbReference type="GO" id="GO:0046872">
    <property type="term" value="F:metal ion binding"/>
    <property type="evidence" value="ECO:0007669"/>
    <property type="project" value="UniProtKB-KW"/>
</dbReference>
<dbReference type="Proteomes" id="UP000216446">
    <property type="component" value="Unassembled WGS sequence"/>
</dbReference>
<dbReference type="SUPFAM" id="SSF56300">
    <property type="entry name" value="Metallo-dependent phosphatases"/>
    <property type="match status" value="1"/>
</dbReference>
<comment type="similarity">
    <text evidence="1 2">Belongs to the metallophosphoesterase superfamily. YfcE family.</text>
</comment>
<gene>
    <name evidence="4" type="ORF">BSZ36_13620</name>
</gene>
<dbReference type="Pfam" id="PF12850">
    <property type="entry name" value="Metallophos_2"/>
    <property type="match status" value="1"/>
</dbReference>
<keyword evidence="2" id="KW-0479">Metal-binding</keyword>
<dbReference type="InParanoid" id="A0A259U1V9"/>
<proteinExistence type="inferred from homology"/>
<name>A0A259U1V9_9BACT</name>
<dbReference type="Gene3D" id="3.60.21.10">
    <property type="match status" value="1"/>
</dbReference>
<keyword evidence="5" id="KW-1185">Reference proteome</keyword>
<organism evidence="4 5">
    <name type="scientific">Rubricoccus marinus</name>
    <dbReference type="NCBI Taxonomy" id="716817"/>
    <lineage>
        <taxon>Bacteria</taxon>
        <taxon>Pseudomonadati</taxon>
        <taxon>Rhodothermota</taxon>
        <taxon>Rhodothermia</taxon>
        <taxon>Rhodothermales</taxon>
        <taxon>Rubricoccaceae</taxon>
        <taxon>Rubricoccus</taxon>
    </lineage>
</organism>
<evidence type="ECO:0000256" key="2">
    <source>
        <dbReference type="RuleBase" id="RU362039"/>
    </source>
</evidence>
<dbReference type="RefSeq" id="WP_094549846.1">
    <property type="nucleotide sequence ID" value="NZ_MQWB01000001.1"/>
</dbReference>
<dbReference type="NCBIfam" id="TIGR00040">
    <property type="entry name" value="yfcE"/>
    <property type="match status" value="1"/>
</dbReference>
<feature type="domain" description="Calcineurin-like phosphoesterase" evidence="3">
    <location>
        <begin position="1"/>
        <end position="150"/>
    </location>
</feature>
<comment type="caution">
    <text evidence="4">The sequence shown here is derived from an EMBL/GenBank/DDBJ whole genome shotgun (WGS) entry which is preliminary data.</text>
</comment>
<dbReference type="InterPro" id="IPR000979">
    <property type="entry name" value="Phosphodiesterase_MJ0936/Vps29"/>
</dbReference>
<protein>
    <recommendedName>
        <fullName evidence="2">Phosphoesterase</fullName>
        <ecNumber evidence="2">3.1.4.-</ecNumber>
    </recommendedName>
</protein>
<evidence type="ECO:0000259" key="3">
    <source>
        <dbReference type="Pfam" id="PF12850"/>
    </source>
</evidence>
<dbReference type="EMBL" id="MQWB01000001">
    <property type="protein sequence ID" value="OZC03926.1"/>
    <property type="molecule type" value="Genomic_DNA"/>
</dbReference>
<dbReference type="OrthoDB" id="9785951at2"/>
<comment type="cofactor">
    <cofactor evidence="2">
        <name>a divalent metal cation</name>
        <dbReference type="ChEBI" id="CHEBI:60240"/>
    </cofactor>
</comment>
<sequence length="174" mass="19152">MRLGIVSDTHGYYDPELDDVLAPCDLILHAGDVGGDGKILDRLAEIAPVHAVWGNVDGRYIRERTEEHARFQAGGMRIWMTHIGGHPKRWAKGIGPALRSEWPDIFVCGHSHILRVERVPSLGGMLYINPGAAGRQGFHQVRTCLRLRVEGGKAMDAEVIHLGERHVAEKGIGS</sequence>
<evidence type="ECO:0000256" key="1">
    <source>
        <dbReference type="ARBA" id="ARBA00008950"/>
    </source>
</evidence>
<evidence type="ECO:0000313" key="4">
    <source>
        <dbReference type="EMBL" id="OZC03926.1"/>
    </source>
</evidence>
<dbReference type="InterPro" id="IPR024654">
    <property type="entry name" value="Calcineurin-like_PHP_lpxH"/>
</dbReference>
<dbReference type="GO" id="GO:0016787">
    <property type="term" value="F:hydrolase activity"/>
    <property type="evidence" value="ECO:0007669"/>
    <property type="project" value="UniProtKB-UniRule"/>
</dbReference>
<reference evidence="4 5" key="1">
    <citation type="submission" date="2016-11" db="EMBL/GenBank/DDBJ databases">
        <title>Study of marine rhodopsin-containing bacteria.</title>
        <authorList>
            <person name="Yoshizawa S."/>
            <person name="Kumagai Y."/>
            <person name="Kogure K."/>
        </authorList>
    </citation>
    <scope>NUCLEOTIDE SEQUENCE [LARGE SCALE GENOMIC DNA]</scope>
    <source>
        <strain evidence="4 5">SG-29</strain>
    </source>
</reference>
<accession>A0A259U1V9</accession>
<evidence type="ECO:0000313" key="5">
    <source>
        <dbReference type="Proteomes" id="UP000216446"/>
    </source>
</evidence>
<dbReference type="AlphaFoldDB" id="A0A259U1V9"/>
<dbReference type="InterPro" id="IPR029052">
    <property type="entry name" value="Metallo-depent_PP-like"/>
</dbReference>
<dbReference type="EC" id="3.1.4.-" evidence="2"/>